<feature type="region of interest" description="Disordered" evidence="1">
    <location>
        <begin position="133"/>
        <end position="175"/>
    </location>
</feature>
<proteinExistence type="predicted"/>
<dbReference type="EMBL" id="JAULSO010000002">
    <property type="protein sequence ID" value="KAK3687757.1"/>
    <property type="molecule type" value="Genomic_DNA"/>
</dbReference>
<dbReference type="AlphaFoldDB" id="A0AAE0X8H1"/>
<dbReference type="Proteomes" id="UP001270362">
    <property type="component" value="Unassembled WGS sequence"/>
</dbReference>
<organism evidence="2 3">
    <name type="scientific">Podospora appendiculata</name>
    <dbReference type="NCBI Taxonomy" id="314037"/>
    <lineage>
        <taxon>Eukaryota</taxon>
        <taxon>Fungi</taxon>
        <taxon>Dikarya</taxon>
        <taxon>Ascomycota</taxon>
        <taxon>Pezizomycotina</taxon>
        <taxon>Sordariomycetes</taxon>
        <taxon>Sordariomycetidae</taxon>
        <taxon>Sordariales</taxon>
        <taxon>Podosporaceae</taxon>
        <taxon>Podospora</taxon>
    </lineage>
</organism>
<name>A0AAE0X8H1_9PEZI</name>
<accession>A0AAE0X8H1</accession>
<reference evidence="2" key="1">
    <citation type="journal article" date="2023" name="Mol. Phylogenet. Evol.">
        <title>Genome-scale phylogeny and comparative genomics of the fungal order Sordariales.</title>
        <authorList>
            <person name="Hensen N."/>
            <person name="Bonometti L."/>
            <person name="Westerberg I."/>
            <person name="Brannstrom I.O."/>
            <person name="Guillou S."/>
            <person name="Cros-Aarteil S."/>
            <person name="Calhoun S."/>
            <person name="Haridas S."/>
            <person name="Kuo A."/>
            <person name="Mondo S."/>
            <person name="Pangilinan J."/>
            <person name="Riley R."/>
            <person name="LaButti K."/>
            <person name="Andreopoulos B."/>
            <person name="Lipzen A."/>
            <person name="Chen C."/>
            <person name="Yan M."/>
            <person name="Daum C."/>
            <person name="Ng V."/>
            <person name="Clum A."/>
            <person name="Steindorff A."/>
            <person name="Ohm R.A."/>
            <person name="Martin F."/>
            <person name="Silar P."/>
            <person name="Natvig D.O."/>
            <person name="Lalanne C."/>
            <person name="Gautier V."/>
            <person name="Ament-Velasquez S.L."/>
            <person name="Kruys A."/>
            <person name="Hutchinson M.I."/>
            <person name="Powell A.J."/>
            <person name="Barry K."/>
            <person name="Miller A.N."/>
            <person name="Grigoriev I.V."/>
            <person name="Debuchy R."/>
            <person name="Gladieux P."/>
            <person name="Hiltunen Thoren M."/>
            <person name="Johannesson H."/>
        </authorList>
    </citation>
    <scope>NUCLEOTIDE SEQUENCE</scope>
    <source>
        <strain evidence="2">CBS 314.62</strain>
    </source>
</reference>
<reference evidence="2" key="2">
    <citation type="submission" date="2023-06" db="EMBL/GenBank/DDBJ databases">
        <authorList>
            <consortium name="Lawrence Berkeley National Laboratory"/>
            <person name="Haridas S."/>
            <person name="Hensen N."/>
            <person name="Bonometti L."/>
            <person name="Westerberg I."/>
            <person name="Brannstrom I.O."/>
            <person name="Guillou S."/>
            <person name="Cros-Aarteil S."/>
            <person name="Calhoun S."/>
            <person name="Kuo A."/>
            <person name="Mondo S."/>
            <person name="Pangilinan J."/>
            <person name="Riley R."/>
            <person name="Labutti K."/>
            <person name="Andreopoulos B."/>
            <person name="Lipzen A."/>
            <person name="Chen C."/>
            <person name="Yanf M."/>
            <person name="Daum C."/>
            <person name="Ng V."/>
            <person name="Clum A."/>
            <person name="Steindorff A."/>
            <person name="Ohm R."/>
            <person name="Martin F."/>
            <person name="Silar P."/>
            <person name="Natvig D."/>
            <person name="Lalanne C."/>
            <person name="Gautier V."/>
            <person name="Ament-Velasquez S.L."/>
            <person name="Kruys A."/>
            <person name="Hutchinson M.I."/>
            <person name="Powell A.J."/>
            <person name="Barry K."/>
            <person name="Miller A.N."/>
            <person name="Grigoriev I.V."/>
            <person name="Debuchy R."/>
            <person name="Gladieux P."/>
            <person name="Thoren M.H."/>
            <person name="Johannesson H."/>
        </authorList>
    </citation>
    <scope>NUCLEOTIDE SEQUENCE</scope>
    <source>
        <strain evidence="2">CBS 314.62</strain>
    </source>
</reference>
<protein>
    <submittedName>
        <fullName evidence="2">Uncharacterized protein</fullName>
    </submittedName>
</protein>
<sequence length="202" mass="21197">MATRYLMLFDSPSLVKAPTPFVSLCLDRRCPIVHKPGGASDGLGDACDVECWVQICRPTSFRSFTHQIEKPNLESGIMGGRRNQLNRTERALRKKRRLSALAATAGDHASSPGSVASTAASAAIIPATPITASSTPAPPATLSQPSDAAPVAGTSSFHVTGDTAPGNAQESTESPLHGATKACQATCATLKFKLRYLTYSIN</sequence>
<gene>
    <name evidence="2" type="ORF">B0T22DRAFT_138485</name>
</gene>
<feature type="compositionally biased region" description="Low complexity" evidence="1">
    <location>
        <begin position="133"/>
        <end position="146"/>
    </location>
</feature>
<comment type="caution">
    <text evidence="2">The sequence shown here is derived from an EMBL/GenBank/DDBJ whole genome shotgun (WGS) entry which is preliminary data.</text>
</comment>
<evidence type="ECO:0000313" key="3">
    <source>
        <dbReference type="Proteomes" id="UP001270362"/>
    </source>
</evidence>
<evidence type="ECO:0000313" key="2">
    <source>
        <dbReference type="EMBL" id="KAK3687757.1"/>
    </source>
</evidence>
<keyword evidence="3" id="KW-1185">Reference proteome</keyword>
<evidence type="ECO:0000256" key="1">
    <source>
        <dbReference type="SAM" id="MobiDB-lite"/>
    </source>
</evidence>